<evidence type="ECO:0000256" key="3">
    <source>
        <dbReference type="ARBA" id="ARBA00013252"/>
    </source>
</evidence>
<name>A0A1H1FDM9_9MICC</name>
<evidence type="ECO:0000256" key="2">
    <source>
        <dbReference type="ARBA" id="ARBA00006472"/>
    </source>
</evidence>
<dbReference type="PANTHER" id="PTHR12599:SF0">
    <property type="entry name" value="PTERIN-4-ALPHA-CARBINOLAMINE DEHYDRATASE"/>
    <property type="match status" value="1"/>
</dbReference>
<dbReference type="SUPFAM" id="SSF55248">
    <property type="entry name" value="PCD-like"/>
    <property type="match status" value="1"/>
</dbReference>
<evidence type="ECO:0000256" key="4">
    <source>
        <dbReference type="ARBA" id="ARBA00021735"/>
    </source>
</evidence>
<dbReference type="STRING" id="37928.SAMN04489742_3387"/>
<dbReference type="RefSeq" id="WP_074701502.1">
    <property type="nucleotide sequence ID" value="NZ_CP018863.1"/>
</dbReference>
<evidence type="ECO:0000256" key="1">
    <source>
        <dbReference type="ARBA" id="ARBA00001554"/>
    </source>
</evidence>
<dbReference type="OrthoDB" id="15077at2"/>
<evidence type="ECO:0000313" key="6">
    <source>
        <dbReference type="EMBL" id="SDQ98938.1"/>
    </source>
</evidence>
<dbReference type="EC" id="4.2.1.96" evidence="3"/>
<dbReference type="InterPro" id="IPR001533">
    <property type="entry name" value="Pterin_deHydtase"/>
</dbReference>
<protein>
    <recommendedName>
        <fullName evidence="4">Putative pterin-4-alpha-carbinolamine dehydratase</fullName>
        <ecNumber evidence="3">4.2.1.96</ecNumber>
    </recommendedName>
</protein>
<dbReference type="NCBIfam" id="NF002017">
    <property type="entry name" value="PRK00823.1-2"/>
    <property type="match status" value="1"/>
</dbReference>
<dbReference type="AlphaFoldDB" id="A0A1H1FDM9"/>
<gene>
    <name evidence="6" type="ORF">SAMN04489742_3387</name>
</gene>
<evidence type="ECO:0000256" key="5">
    <source>
        <dbReference type="ARBA" id="ARBA00023239"/>
    </source>
</evidence>
<dbReference type="InterPro" id="IPR036428">
    <property type="entry name" value="PCD_sf"/>
</dbReference>
<dbReference type="Pfam" id="PF01329">
    <property type="entry name" value="Pterin_4a"/>
    <property type="match status" value="1"/>
</dbReference>
<accession>A0A1H1FDM9</accession>
<dbReference type="GO" id="GO:0008124">
    <property type="term" value="F:4-alpha-hydroxytetrahydrobiopterin dehydratase activity"/>
    <property type="evidence" value="ECO:0007669"/>
    <property type="project" value="UniProtKB-EC"/>
</dbReference>
<dbReference type="Gene3D" id="3.30.1360.20">
    <property type="entry name" value="Transcriptional coactivator/pterin dehydratase"/>
    <property type="match status" value="1"/>
</dbReference>
<dbReference type="Proteomes" id="UP000181917">
    <property type="component" value="Unassembled WGS sequence"/>
</dbReference>
<dbReference type="GO" id="GO:0006729">
    <property type="term" value="P:tetrahydrobiopterin biosynthetic process"/>
    <property type="evidence" value="ECO:0007669"/>
    <property type="project" value="InterPro"/>
</dbReference>
<reference evidence="6 7" key="1">
    <citation type="submission" date="2016-10" db="EMBL/GenBank/DDBJ databases">
        <authorList>
            <person name="de Groot N.N."/>
        </authorList>
    </citation>
    <scope>NUCLEOTIDE SEQUENCE [LARGE SCALE GENOMIC DNA]</scope>
    <source>
        <strain evidence="6 7">DSM 20117</strain>
    </source>
</reference>
<keyword evidence="7" id="KW-1185">Reference proteome</keyword>
<dbReference type="CDD" id="cd00488">
    <property type="entry name" value="PCD_DCoH"/>
    <property type="match status" value="1"/>
</dbReference>
<dbReference type="EMBL" id="FNKH01000002">
    <property type="protein sequence ID" value="SDQ98938.1"/>
    <property type="molecule type" value="Genomic_DNA"/>
</dbReference>
<dbReference type="KEGG" id="acry:AC20117_00555"/>
<dbReference type="PANTHER" id="PTHR12599">
    <property type="entry name" value="PTERIN-4-ALPHA-CARBINOLAMINE DEHYDRATASE"/>
    <property type="match status" value="1"/>
</dbReference>
<comment type="catalytic activity">
    <reaction evidence="1">
        <text>(4aS,6R)-4a-hydroxy-L-erythro-5,6,7,8-tetrahydrobiopterin = (6R)-L-erythro-6,7-dihydrobiopterin + H2O</text>
        <dbReference type="Rhea" id="RHEA:11920"/>
        <dbReference type="ChEBI" id="CHEBI:15377"/>
        <dbReference type="ChEBI" id="CHEBI:15642"/>
        <dbReference type="ChEBI" id="CHEBI:43120"/>
        <dbReference type="EC" id="4.2.1.96"/>
    </reaction>
</comment>
<organism evidence="6 7">
    <name type="scientific">Crystallibacter crystallopoietes</name>
    <dbReference type="NCBI Taxonomy" id="37928"/>
    <lineage>
        <taxon>Bacteria</taxon>
        <taxon>Bacillati</taxon>
        <taxon>Actinomycetota</taxon>
        <taxon>Actinomycetes</taxon>
        <taxon>Micrococcales</taxon>
        <taxon>Micrococcaceae</taxon>
        <taxon>Crystallibacter</taxon>
    </lineage>
</organism>
<comment type="similarity">
    <text evidence="2">Belongs to the pterin-4-alpha-carbinolamine dehydratase family.</text>
</comment>
<evidence type="ECO:0000313" key="7">
    <source>
        <dbReference type="Proteomes" id="UP000181917"/>
    </source>
</evidence>
<keyword evidence="5" id="KW-0456">Lyase</keyword>
<proteinExistence type="inferred from homology"/>
<sequence length="110" mass="12015">MGAEDKLDSKQIDEQLRTLPDWRHSEGALVTVFKLENGRAALDFIAGAGELAEEANHHPDLDWRYNKVFIRLTSHDAGSAVTTRDVAAATSLSELAIRLGATAQPDKYPA</sequence>